<dbReference type="EMBL" id="JAKJXP020000010">
    <property type="protein sequence ID" value="KAK7755789.1"/>
    <property type="molecule type" value="Genomic_DNA"/>
</dbReference>
<accession>A0AAN9V759</accession>
<name>A0AAN9V759_9PEZI</name>
<dbReference type="AlphaFoldDB" id="A0AAN9V759"/>
<evidence type="ECO:0000256" key="2">
    <source>
        <dbReference type="SAM" id="Phobius"/>
    </source>
</evidence>
<feature type="compositionally biased region" description="Polar residues" evidence="1">
    <location>
        <begin position="722"/>
        <end position="732"/>
    </location>
</feature>
<evidence type="ECO:0000256" key="1">
    <source>
        <dbReference type="SAM" id="MobiDB-lite"/>
    </source>
</evidence>
<dbReference type="Proteomes" id="UP001320420">
    <property type="component" value="Unassembled WGS sequence"/>
</dbReference>
<evidence type="ECO:0000313" key="3">
    <source>
        <dbReference type="EMBL" id="KAK7755789.1"/>
    </source>
</evidence>
<keyword evidence="2" id="KW-0472">Membrane</keyword>
<keyword evidence="2" id="KW-0812">Transmembrane</keyword>
<reference evidence="3 4" key="1">
    <citation type="submission" date="2024-02" db="EMBL/GenBank/DDBJ databases">
        <title>De novo assembly and annotation of 12 fungi associated with fruit tree decline syndrome in Ontario, Canada.</title>
        <authorList>
            <person name="Sulman M."/>
            <person name="Ellouze W."/>
            <person name="Ilyukhin E."/>
        </authorList>
    </citation>
    <scope>NUCLEOTIDE SEQUENCE [LARGE SCALE GENOMIC DNA]</scope>
    <source>
        <strain evidence="3 4">M11/M66-122</strain>
    </source>
</reference>
<proteinExistence type="predicted"/>
<feature type="region of interest" description="Disordered" evidence="1">
    <location>
        <begin position="695"/>
        <end position="771"/>
    </location>
</feature>
<keyword evidence="2" id="KW-1133">Transmembrane helix</keyword>
<comment type="caution">
    <text evidence="3">The sequence shown here is derived from an EMBL/GenBank/DDBJ whole genome shotgun (WGS) entry which is preliminary data.</text>
</comment>
<feature type="region of interest" description="Disordered" evidence="1">
    <location>
        <begin position="445"/>
        <end position="476"/>
    </location>
</feature>
<feature type="transmembrane region" description="Helical" evidence="2">
    <location>
        <begin position="594"/>
        <end position="615"/>
    </location>
</feature>
<keyword evidence="4" id="KW-1185">Reference proteome</keyword>
<gene>
    <name evidence="3" type="ORF">SLS62_002074</name>
</gene>
<sequence>MDRSMEMDYDLDELDSALSEARHQTAAVGGPPRDGGTGRTNPGTRRGSLVPTGPTGTGNYSSSRPRQPQGYKLNLFHFDLRELVRDLLLTRGESRVSYHEYAVFSPPGVDPSSEQRTPSIMAEGEDAKRMFRQAVKSGHGLDNEGEFTAKPKGAHQLKGRVRQIIAYRRPRHKVPDELEFEKGIADGLELTVDDYNCLNLHAATLPSLQRVTVESSFWNSRRDTLHLILSFSPSPQPPYDFLSMRYDLRRKTTTALIRRSFDTRWHEEDALDEYERRLDSCRDRWSHPLVLPIVLLQVQLYRTEEAVVANNGEVLMLEAHVDAVTGTTGQANAEAYRQRMLKNAARPPGPLKRLSTLKGKVGDKISGGHNRSHDLHAGAQQHDRVPLDPDDVPPQTIHLMKEAHDVLKGAIKLLDTLRWMERALKLIIQAGDELDNRVKEMRRQRQAAARGGGGGVDAEDDEEEEEEEEEEDDLTSHWHEMRQYLDCIWRLCTSLETDRRMSELRCRAQIDIIYSKMAQEDNNLNARMAVASTRDSSSMKALAVITAIFLPGEYMGTLFGVDFFNWEQGTAGDPSVSEDANPAFPRPVIMPSFWVYWAFTIPLTIFIVAGWRAWWVNQDRYFRRHLSMELSNERYWTTDGRPRDLETSFLQDFLSVFRRGGALTTANTTIVGGGFGGTDANGSRAREARRKALSIDSRETQMTPQQQQQQKKLGLLRGGGWATSSPSPGTSFTKEEQQMAAEDSAGGGGGNTRFRKISFAGPRQPDLTSPV</sequence>
<feature type="compositionally biased region" description="Polar residues" evidence="1">
    <location>
        <begin position="57"/>
        <end position="66"/>
    </location>
</feature>
<dbReference type="Gene3D" id="1.20.58.340">
    <property type="entry name" value="Magnesium transport protein CorA, transmembrane region"/>
    <property type="match status" value="1"/>
</dbReference>
<feature type="region of interest" description="Disordered" evidence="1">
    <location>
        <begin position="345"/>
        <end position="388"/>
    </location>
</feature>
<feature type="region of interest" description="Disordered" evidence="1">
    <location>
        <begin position="18"/>
        <end position="68"/>
    </location>
</feature>
<feature type="compositionally biased region" description="Low complexity" evidence="1">
    <location>
        <begin position="705"/>
        <end position="715"/>
    </location>
</feature>
<evidence type="ECO:0000313" key="4">
    <source>
        <dbReference type="Proteomes" id="UP001320420"/>
    </source>
</evidence>
<protein>
    <submittedName>
        <fullName evidence="3">Uncharacterized protein</fullName>
    </submittedName>
</protein>
<organism evidence="3 4">
    <name type="scientific">Diatrype stigma</name>
    <dbReference type="NCBI Taxonomy" id="117547"/>
    <lineage>
        <taxon>Eukaryota</taxon>
        <taxon>Fungi</taxon>
        <taxon>Dikarya</taxon>
        <taxon>Ascomycota</taxon>
        <taxon>Pezizomycotina</taxon>
        <taxon>Sordariomycetes</taxon>
        <taxon>Xylariomycetidae</taxon>
        <taxon>Xylariales</taxon>
        <taxon>Diatrypaceae</taxon>
        <taxon>Diatrype</taxon>
    </lineage>
</organism>
<feature type="compositionally biased region" description="Acidic residues" evidence="1">
    <location>
        <begin position="457"/>
        <end position="473"/>
    </location>
</feature>
<feature type="compositionally biased region" description="Basic and acidic residues" evidence="1">
    <location>
        <begin position="371"/>
        <end position="387"/>
    </location>
</feature>